<proteinExistence type="predicted"/>
<evidence type="ECO:0000256" key="3">
    <source>
        <dbReference type="ARBA" id="ARBA00022723"/>
    </source>
</evidence>
<evidence type="ECO:0000256" key="5">
    <source>
        <dbReference type="ARBA" id="ARBA00023004"/>
    </source>
</evidence>
<dbReference type="InterPro" id="IPR051684">
    <property type="entry name" value="Electron_Trans/Redox"/>
</dbReference>
<keyword evidence="5" id="KW-0408">Iron</keyword>
<dbReference type="PROSITE" id="PS00198">
    <property type="entry name" value="4FE4S_FER_1"/>
    <property type="match status" value="1"/>
</dbReference>
<evidence type="ECO:0000256" key="1">
    <source>
        <dbReference type="ARBA" id="ARBA00022448"/>
    </source>
</evidence>
<evidence type="ECO:0000313" key="10">
    <source>
        <dbReference type="Proteomes" id="UP000070263"/>
    </source>
</evidence>
<evidence type="ECO:0000259" key="8">
    <source>
        <dbReference type="PROSITE" id="PS51379"/>
    </source>
</evidence>
<accession>A0A133VIW3</accession>
<dbReference type="PROSITE" id="PS51379">
    <property type="entry name" value="4FE4S_FER_2"/>
    <property type="match status" value="1"/>
</dbReference>
<dbReference type="InterPro" id="IPR017896">
    <property type="entry name" value="4Fe4S_Fe-S-bd"/>
</dbReference>
<gene>
    <name evidence="9" type="ORF">AKJ51_03840</name>
</gene>
<keyword evidence="2" id="KW-0004">4Fe-4S</keyword>
<organism evidence="9 10">
    <name type="scientific">candidate division MSBL1 archaeon SCGC-AAA382A20</name>
    <dbReference type="NCBI Taxonomy" id="1698280"/>
    <lineage>
        <taxon>Archaea</taxon>
        <taxon>Methanobacteriati</taxon>
        <taxon>Methanobacteriota</taxon>
        <taxon>candidate division MSBL1</taxon>
    </lineage>
</organism>
<dbReference type="EMBL" id="LHYE01000047">
    <property type="protein sequence ID" value="KXB06364.1"/>
    <property type="molecule type" value="Genomic_DNA"/>
</dbReference>
<dbReference type="InterPro" id="IPR017900">
    <property type="entry name" value="4Fe4S_Fe_S_CS"/>
</dbReference>
<protein>
    <recommendedName>
        <fullName evidence="8">4Fe-4S ferredoxin-type domain-containing protein</fullName>
    </recommendedName>
</protein>
<feature type="transmembrane region" description="Helical" evidence="7">
    <location>
        <begin position="123"/>
        <end position="141"/>
    </location>
</feature>
<dbReference type="GO" id="GO:0051539">
    <property type="term" value="F:4 iron, 4 sulfur cluster binding"/>
    <property type="evidence" value="ECO:0007669"/>
    <property type="project" value="UniProtKB-KW"/>
</dbReference>
<sequence length="305" mass="33488">MLDDLSTNRKVIVSVIGFLVILVLAGAIIGSVNESGGERGQGQGSFDFKIGLAYVLGVSIVAFVSLAYTDFDKRIMVFFLVLTFVVFFFIKGGHLITLVTKLVGSEGVRATAGEVGWGHFTRFSFPLAVAGLISTLGLTFFTGRSLCAYGCPVGVFQELLYRVREYHKKARKILLPTKLTFGVRLAILGVTVGLILAFAFDLVQIVAPYQLWRLEIVIPGILIMVGFFVASLFSYRPFCRIFCPFGAIASLVAKFSIWSMSKDETCNDCGLCEKECPIEDCEKYGECYLCGRCVQICNRDSISIS</sequence>
<dbReference type="PANTHER" id="PTHR30176:SF3">
    <property type="entry name" value="FERREDOXIN-TYPE PROTEIN NAPH"/>
    <property type="match status" value="1"/>
</dbReference>
<keyword evidence="3" id="KW-0479">Metal-binding</keyword>
<feature type="transmembrane region" description="Helical" evidence="7">
    <location>
        <begin position="181"/>
        <end position="200"/>
    </location>
</feature>
<keyword evidence="10" id="KW-1185">Reference proteome</keyword>
<feature type="transmembrane region" description="Helical" evidence="7">
    <location>
        <begin position="212"/>
        <end position="234"/>
    </location>
</feature>
<keyword evidence="4" id="KW-0249">Electron transport</keyword>
<feature type="transmembrane region" description="Helical" evidence="7">
    <location>
        <begin position="12"/>
        <end position="30"/>
    </location>
</feature>
<keyword evidence="7" id="KW-0472">Membrane</keyword>
<dbReference type="GO" id="GO:0005886">
    <property type="term" value="C:plasma membrane"/>
    <property type="evidence" value="ECO:0007669"/>
    <property type="project" value="TreeGrafter"/>
</dbReference>
<feature type="transmembrane region" description="Helical" evidence="7">
    <location>
        <begin position="50"/>
        <end position="68"/>
    </location>
</feature>
<feature type="domain" description="4Fe-4S ferredoxin-type" evidence="8">
    <location>
        <begin position="258"/>
        <end position="286"/>
    </location>
</feature>
<name>A0A133VIW3_9EURY</name>
<dbReference type="AlphaFoldDB" id="A0A133VIW3"/>
<dbReference type="GO" id="GO:0016491">
    <property type="term" value="F:oxidoreductase activity"/>
    <property type="evidence" value="ECO:0007669"/>
    <property type="project" value="UniProtKB-ARBA"/>
</dbReference>
<keyword evidence="7" id="KW-0812">Transmembrane</keyword>
<dbReference type="PANTHER" id="PTHR30176">
    <property type="entry name" value="FERREDOXIN-TYPE PROTEIN NAPH"/>
    <property type="match status" value="1"/>
</dbReference>
<keyword evidence="6" id="KW-0411">Iron-sulfur</keyword>
<feature type="transmembrane region" description="Helical" evidence="7">
    <location>
        <begin position="75"/>
        <end position="103"/>
    </location>
</feature>
<evidence type="ECO:0000256" key="6">
    <source>
        <dbReference type="ARBA" id="ARBA00023014"/>
    </source>
</evidence>
<keyword evidence="1" id="KW-0813">Transport</keyword>
<evidence type="ECO:0000256" key="4">
    <source>
        <dbReference type="ARBA" id="ARBA00022982"/>
    </source>
</evidence>
<reference evidence="9 10" key="1">
    <citation type="journal article" date="2016" name="Sci. Rep.">
        <title>Metabolic traits of an uncultured archaeal lineage -MSBL1- from brine pools of the Red Sea.</title>
        <authorList>
            <person name="Mwirichia R."/>
            <person name="Alam I."/>
            <person name="Rashid M."/>
            <person name="Vinu M."/>
            <person name="Ba-Alawi W."/>
            <person name="Anthony Kamau A."/>
            <person name="Kamanda Ngugi D."/>
            <person name="Goker M."/>
            <person name="Klenk H.P."/>
            <person name="Bajic V."/>
            <person name="Stingl U."/>
        </authorList>
    </citation>
    <scope>NUCLEOTIDE SEQUENCE [LARGE SCALE GENOMIC DNA]</scope>
    <source>
        <strain evidence="9">SCGC-AAA382A20</strain>
    </source>
</reference>
<dbReference type="Pfam" id="PF12801">
    <property type="entry name" value="Fer4_5"/>
    <property type="match status" value="2"/>
</dbReference>
<dbReference type="SUPFAM" id="SSF54862">
    <property type="entry name" value="4Fe-4S ferredoxins"/>
    <property type="match status" value="1"/>
</dbReference>
<dbReference type="Proteomes" id="UP000070263">
    <property type="component" value="Unassembled WGS sequence"/>
</dbReference>
<evidence type="ECO:0000256" key="7">
    <source>
        <dbReference type="SAM" id="Phobius"/>
    </source>
</evidence>
<evidence type="ECO:0000313" key="9">
    <source>
        <dbReference type="EMBL" id="KXB06364.1"/>
    </source>
</evidence>
<keyword evidence="7" id="KW-1133">Transmembrane helix</keyword>
<evidence type="ECO:0000256" key="2">
    <source>
        <dbReference type="ARBA" id="ARBA00022485"/>
    </source>
</evidence>
<comment type="caution">
    <text evidence="9">The sequence shown here is derived from an EMBL/GenBank/DDBJ whole genome shotgun (WGS) entry which is preliminary data.</text>
</comment>
<dbReference type="GO" id="GO:0046872">
    <property type="term" value="F:metal ion binding"/>
    <property type="evidence" value="ECO:0007669"/>
    <property type="project" value="UniProtKB-KW"/>
</dbReference>